<sequence length="638" mass="71933">MDDSEDDVDGREEYLFKVVVVEDSTVGKSNLLSRVSCASDSPPSISMELWIPTSFLQTVSITTPCPCASQCHFNAYVLRRRKKLSGRLNYHSKPIRITLSLNKDSSERQNVREDSGNIWEDPEFVEVIGIGSRKDAFQSANGEYSFERFRSSATTAKDLWERYLIRWKKIEKRAQLENRKRRRYQSSVEVLIIDLGLVGIRFVVDCMTTCPTAAGGGSVDATPRVVEAPSYLQSSSKAVILLVGAAYGLDHTRALEILKTVKSGNCLIVSIILKPFSFEGRRRQDEETLALKCGPWLNSVFLATWVGLFGGDDFFCLVIPGFDMICRDCTEVSLETVSRTMASFAVSPTFDTSYREYGVIPGKLGNSSEKSNGPSGEYQQSDSRVGHEPRIILVSNKFQVHEISERRQKRTVRLSFSSIPARVLKHRRLEFEDSNPWRLPIPQPSICASGQHKANVPVLFVVAHIWKTLFEEGFLREPLIAELHRGGPEGHYGRDKTLNFVSGRYFLPTIQRNIFTPFMVIIHDELGDAGVETSEVVSRAEIYVGLKAPCDGAKYFDQDIIFMEEVEAVIKSQELRKKVTENKGEEQGDGFEAEALTMLALKTRQDRDEEDGSHSTEKNEEPQEQQYCSARNRSKKEV</sequence>
<feature type="region of interest" description="Disordered" evidence="1">
    <location>
        <begin position="601"/>
        <end position="638"/>
    </location>
</feature>
<protein>
    <submittedName>
        <fullName evidence="2">Uncharacterized protein</fullName>
    </submittedName>
</protein>
<feature type="compositionally biased region" description="Basic and acidic residues" evidence="1">
    <location>
        <begin position="603"/>
        <end position="621"/>
    </location>
</feature>
<name>A0AA88VCD8_9ASTE</name>
<gene>
    <name evidence="2" type="ORF">RJ639_017541</name>
</gene>
<dbReference type="EMBL" id="JAVXUP010002032">
    <property type="protein sequence ID" value="KAK3006146.1"/>
    <property type="molecule type" value="Genomic_DNA"/>
</dbReference>
<evidence type="ECO:0000313" key="2">
    <source>
        <dbReference type="EMBL" id="KAK3006146.1"/>
    </source>
</evidence>
<reference evidence="2" key="1">
    <citation type="submission" date="2022-12" db="EMBL/GenBank/DDBJ databases">
        <title>Draft genome assemblies for two species of Escallonia (Escalloniales).</title>
        <authorList>
            <person name="Chanderbali A."/>
            <person name="Dervinis C."/>
            <person name="Anghel I."/>
            <person name="Soltis D."/>
            <person name="Soltis P."/>
            <person name="Zapata F."/>
        </authorList>
    </citation>
    <scope>NUCLEOTIDE SEQUENCE</scope>
    <source>
        <strain evidence="2">UCBG64.0493</strain>
        <tissue evidence="2">Leaf</tissue>
    </source>
</reference>
<evidence type="ECO:0000313" key="3">
    <source>
        <dbReference type="Proteomes" id="UP001188597"/>
    </source>
</evidence>
<keyword evidence="3" id="KW-1185">Reference proteome</keyword>
<dbReference type="AlphaFoldDB" id="A0AA88VCD8"/>
<feature type="region of interest" description="Disordered" evidence="1">
    <location>
        <begin position="364"/>
        <end position="384"/>
    </location>
</feature>
<feature type="compositionally biased region" description="Polar residues" evidence="1">
    <location>
        <begin position="365"/>
        <end position="383"/>
    </location>
</feature>
<dbReference type="Proteomes" id="UP001188597">
    <property type="component" value="Unassembled WGS sequence"/>
</dbReference>
<comment type="caution">
    <text evidence="2">The sequence shown here is derived from an EMBL/GenBank/DDBJ whole genome shotgun (WGS) entry which is preliminary data.</text>
</comment>
<proteinExistence type="predicted"/>
<evidence type="ECO:0000256" key="1">
    <source>
        <dbReference type="SAM" id="MobiDB-lite"/>
    </source>
</evidence>
<accession>A0AA88VCD8</accession>
<organism evidence="2 3">
    <name type="scientific">Escallonia herrerae</name>
    <dbReference type="NCBI Taxonomy" id="1293975"/>
    <lineage>
        <taxon>Eukaryota</taxon>
        <taxon>Viridiplantae</taxon>
        <taxon>Streptophyta</taxon>
        <taxon>Embryophyta</taxon>
        <taxon>Tracheophyta</taxon>
        <taxon>Spermatophyta</taxon>
        <taxon>Magnoliopsida</taxon>
        <taxon>eudicotyledons</taxon>
        <taxon>Gunneridae</taxon>
        <taxon>Pentapetalae</taxon>
        <taxon>asterids</taxon>
        <taxon>campanulids</taxon>
        <taxon>Escalloniales</taxon>
        <taxon>Escalloniaceae</taxon>
        <taxon>Escallonia</taxon>
    </lineage>
</organism>